<evidence type="ECO:0000256" key="10">
    <source>
        <dbReference type="ARBA" id="ARBA00048567"/>
    </source>
</evidence>
<dbReference type="CDD" id="cd00464">
    <property type="entry name" value="SK"/>
    <property type="match status" value="1"/>
</dbReference>
<evidence type="ECO:0000256" key="1">
    <source>
        <dbReference type="ARBA" id="ARBA00004842"/>
    </source>
</evidence>
<evidence type="ECO:0000256" key="2">
    <source>
        <dbReference type="ARBA" id="ARBA00006997"/>
    </source>
</evidence>
<evidence type="ECO:0000256" key="11">
    <source>
        <dbReference type="HAMAP-Rule" id="MF_00109"/>
    </source>
</evidence>
<feature type="binding site" evidence="11">
    <location>
        <begin position="13"/>
        <end position="18"/>
    </location>
    <ligand>
        <name>ATP</name>
        <dbReference type="ChEBI" id="CHEBI:30616"/>
    </ligand>
</feature>
<keyword evidence="13" id="KW-1185">Reference proteome</keyword>
<reference evidence="12" key="1">
    <citation type="submission" date="2023-03" db="EMBL/GenBank/DDBJ databases">
        <title>MT1 and MT2 Draft Genomes of Novel Species.</title>
        <authorList>
            <person name="Venkateswaran K."/>
        </authorList>
    </citation>
    <scope>NUCLEOTIDE SEQUENCE</scope>
    <source>
        <strain evidence="12">F6_8S_P_1A</strain>
    </source>
</reference>
<dbReference type="PRINTS" id="PR01100">
    <property type="entry name" value="SHIKIMTKNASE"/>
</dbReference>
<evidence type="ECO:0000256" key="8">
    <source>
        <dbReference type="ARBA" id="ARBA00022840"/>
    </source>
</evidence>
<dbReference type="PANTHER" id="PTHR21087">
    <property type="entry name" value="SHIKIMATE KINASE"/>
    <property type="match status" value="1"/>
</dbReference>
<dbReference type="Gene3D" id="3.40.50.300">
    <property type="entry name" value="P-loop containing nucleotide triphosphate hydrolases"/>
    <property type="match status" value="1"/>
</dbReference>
<dbReference type="InterPro" id="IPR027417">
    <property type="entry name" value="P-loop_NTPase"/>
</dbReference>
<keyword evidence="5 11" id="KW-0808">Transferase</keyword>
<dbReference type="InterPro" id="IPR031322">
    <property type="entry name" value="Shikimate/glucono_kinase"/>
</dbReference>
<dbReference type="Proteomes" id="UP001174210">
    <property type="component" value="Unassembled WGS sequence"/>
</dbReference>
<keyword evidence="11" id="KW-0479">Metal-binding</keyword>
<protein>
    <recommendedName>
        <fullName evidence="3 11">Shikimate kinase</fullName>
        <shortName evidence="11">SK</shortName>
        <ecNumber evidence="3 11">2.7.1.71</ecNumber>
    </recommendedName>
</protein>
<dbReference type="HAMAP" id="MF_00109">
    <property type="entry name" value="Shikimate_kinase"/>
    <property type="match status" value="1"/>
</dbReference>
<dbReference type="PANTHER" id="PTHR21087:SF16">
    <property type="entry name" value="SHIKIMATE KINASE 1, CHLOROPLASTIC"/>
    <property type="match status" value="1"/>
</dbReference>
<evidence type="ECO:0000256" key="9">
    <source>
        <dbReference type="ARBA" id="ARBA00023141"/>
    </source>
</evidence>
<comment type="similarity">
    <text evidence="2 11">Belongs to the shikimate kinase family.</text>
</comment>
<proteinExistence type="inferred from homology"/>
<evidence type="ECO:0000256" key="5">
    <source>
        <dbReference type="ARBA" id="ARBA00022679"/>
    </source>
</evidence>
<feature type="binding site" evidence="11">
    <location>
        <position position="35"/>
    </location>
    <ligand>
        <name>substrate</name>
    </ligand>
</feature>
<keyword evidence="11" id="KW-0460">Magnesium</keyword>
<evidence type="ECO:0000313" key="13">
    <source>
        <dbReference type="Proteomes" id="UP001174210"/>
    </source>
</evidence>
<keyword evidence="7 11" id="KW-0418">Kinase</keyword>
<comment type="subunit">
    <text evidence="11">Monomer.</text>
</comment>
<comment type="caution">
    <text evidence="12">The sequence shown here is derived from an EMBL/GenBank/DDBJ whole genome shotgun (WGS) entry which is preliminary data.</text>
</comment>
<feature type="binding site" evidence="11">
    <location>
        <position position="79"/>
    </location>
    <ligand>
        <name>substrate</name>
    </ligand>
</feature>
<comment type="catalytic activity">
    <reaction evidence="10 11">
        <text>shikimate + ATP = 3-phosphoshikimate + ADP + H(+)</text>
        <dbReference type="Rhea" id="RHEA:13121"/>
        <dbReference type="ChEBI" id="CHEBI:15378"/>
        <dbReference type="ChEBI" id="CHEBI:30616"/>
        <dbReference type="ChEBI" id="CHEBI:36208"/>
        <dbReference type="ChEBI" id="CHEBI:145989"/>
        <dbReference type="ChEBI" id="CHEBI:456216"/>
        <dbReference type="EC" id="2.7.1.71"/>
    </reaction>
</comment>
<dbReference type="InterPro" id="IPR000623">
    <property type="entry name" value="Shikimate_kinase/TSH1"/>
</dbReference>
<evidence type="ECO:0000313" key="12">
    <source>
        <dbReference type="EMBL" id="MDN4595994.1"/>
    </source>
</evidence>
<keyword evidence="4 11" id="KW-0028">Amino-acid biosynthesis</keyword>
<keyword evidence="9 11" id="KW-0057">Aromatic amino acid biosynthesis</keyword>
<evidence type="ECO:0000256" key="6">
    <source>
        <dbReference type="ARBA" id="ARBA00022741"/>
    </source>
</evidence>
<feature type="binding site" evidence="11">
    <location>
        <position position="115"/>
    </location>
    <ligand>
        <name>ATP</name>
        <dbReference type="ChEBI" id="CHEBI:30616"/>
    </ligand>
</feature>
<name>A0ABT8IVA7_9MICO</name>
<dbReference type="GO" id="GO:0016301">
    <property type="term" value="F:kinase activity"/>
    <property type="evidence" value="ECO:0007669"/>
    <property type="project" value="UniProtKB-KW"/>
</dbReference>
<keyword evidence="8 11" id="KW-0067">ATP-binding</keyword>
<evidence type="ECO:0000256" key="4">
    <source>
        <dbReference type="ARBA" id="ARBA00022605"/>
    </source>
</evidence>
<feature type="binding site" evidence="11">
    <location>
        <position position="58"/>
    </location>
    <ligand>
        <name>substrate</name>
    </ligand>
</feature>
<comment type="cofactor">
    <cofactor evidence="11">
        <name>Mg(2+)</name>
        <dbReference type="ChEBI" id="CHEBI:18420"/>
    </cofactor>
    <text evidence="11">Binds 1 Mg(2+) ion per subunit.</text>
</comment>
<dbReference type="EC" id="2.7.1.71" evidence="3 11"/>
<organism evidence="12 13">
    <name type="scientific">Leifsonia virtsii</name>
    <dbReference type="NCBI Taxonomy" id="3035915"/>
    <lineage>
        <taxon>Bacteria</taxon>
        <taxon>Bacillati</taxon>
        <taxon>Actinomycetota</taxon>
        <taxon>Actinomycetes</taxon>
        <taxon>Micrococcales</taxon>
        <taxon>Microbacteriaceae</taxon>
        <taxon>Leifsonia</taxon>
    </lineage>
</organism>
<comment type="pathway">
    <text evidence="1 11">Metabolic intermediate biosynthesis; chorismate biosynthesis; chorismate from D-erythrose 4-phosphate and phosphoenolpyruvate: step 5/7.</text>
</comment>
<feature type="binding site" evidence="11">
    <location>
        <position position="148"/>
    </location>
    <ligand>
        <name>ATP</name>
        <dbReference type="ChEBI" id="CHEBI:30616"/>
    </ligand>
</feature>
<dbReference type="PROSITE" id="PS01128">
    <property type="entry name" value="SHIKIMATE_KINASE"/>
    <property type="match status" value="1"/>
</dbReference>
<keyword evidence="6 11" id="KW-0547">Nucleotide-binding</keyword>
<evidence type="ECO:0000256" key="3">
    <source>
        <dbReference type="ARBA" id="ARBA00012154"/>
    </source>
</evidence>
<keyword evidence="11" id="KW-0963">Cytoplasm</keyword>
<dbReference type="EMBL" id="JAROCB010000001">
    <property type="protein sequence ID" value="MDN4595994.1"/>
    <property type="molecule type" value="Genomic_DNA"/>
</dbReference>
<dbReference type="SUPFAM" id="SSF52540">
    <property type="entry name" value="P-loop containing nucleoside triphosphate hydrolases"/>
    <property type="match status" value="1"/>
</dbReference>
<gene>
    <name evidence="11" type="primary">aroK</name>
    <name evidence="12" type="ORF">P5G59_02470</name>
</gene>
<dbReference type="InterPro" id="IPR023000">
    <property type="entry name" value="Shikimate_kinase_CS"/>
</dbReference>
<feature type="binding site" evidence="11">
    <location>
        <position position="131"/>
    </location>
    <ligand>
        <name>substrate</name>
    </ligand>
</feature>
<dbReference type="Pfam" id="PF01202">
    <property type="entry name" value="SKI"/>
    <property type="match status" value="1"/>
</dbReference>
<evidence type="ECO:0000256" key="7">
    <source>
        <dbReference type="ARBA" id="ARBA00022777"/>
    </source>
</evidence>
<accession>A0ABT8IVA7</accession>
<comment type="function">
    <text evidence="11">Catalyzes the specific phosphorylation of the 3-hydroxyl group of shikimic acid using ATP as a cosubstrate.</text>
</comment>
<feature type="binding site" evidence="11">
    <location>
        <position position="17"/>
    </location>
    <ligand>
        <name>Mg(2+)</name>
        <dbReference type="ChEBI" id="CHEBI:18420"/>
    </ligand>
</feature>
<sequence length="182" mass="19357">MTRDTIALIGPPAAGKSRVGKRVAKLLDLPYVDTDAVVVAGHGPIAQIFAEHGEPHFRALEREAVAEALRRPGVVSLGGGAVLDRDTQADLGAARVVLLTVRPEAIAKRIAGGKRPLITDLESWKRLVASRSELYASLADYTADTSSRPIETIADEIAQWVLASEAQNPDPQNPDPQTEGPA</sequence>
<comment type="subcellular location">
    <subcellularLocation>
        <location evidence="11">Cytoplasm</location>
    </subcellularLocation>
</comment>
<dbReference type="RefSeq" id="WP_301215614.1">
    <property type="nucleotide sequence ID" value="NZ_JAROCB010000001.1"/>
</dbReference>